<keyword evidence="3" id="KW-1185">Reference proteome</keyword>
<organism evidence="2 3">
    <name type="scientific">Araneus ventricosus</name>
    <name type="common">Orbweaver spider</name>
    <name type="synonym">Epeira ventricosa</name>
    <dbReference type="NCBI Taxonomy" id="182803"/>
    <lineage>
        <taxon>Eukaryota</taxon>
        <taxon>Metazoa</taxon>
        <taxon>Ecdysozoa</taxon>
        <taxon>Arthropoda</taxon>
        <taxon>Chelicerata</taxon>
        <taxon>Arachnida</taxon>
        <taxon>Araneae</taxon>
        <taxon>Araneomorphae</taxon>
        <taxon>Entelegynae</taxon>
        <taxon>Araneoidea</taxon>
        <taxon>Araneidae</taxon>
        <taxon>Araneus</taxon>
    </lineage>
</organism>
<accession>A0A4Y2GLB8</accession>
<dbReference type="InterPro" id="IPR053741">
    <property type="entry name" value="Ser_Fungal_Prot_Inhib_sf"/>
</dbReference>
<dbReference type="Proteomes" id="UP000499080">
    <property type="component" value="Unassembled WGS sequence"/>
</dbReference>
<evidence type="ECO:0000313" key="2">
    <source>
        <dbReference type="EMBL" id="GBM53559.1"/>
    </source>
</evidence>
<gene>
    <name evidence="2" type="ORF">AVEN_575_1</name>
</gene>
<dbReference type="GO" id="GO:0030414">
    <property type="term" value="F:peptidase inhibitor activity"/>
    <property type="evidence" value="ECO:0007669"/>
    <property type="project" value="InterPro"/>
</dbReference>
<keyword evidence="1" id="KW-0732">Signal</keyword>
<dbReference type="AlphaFoldDB" id="A0A4Y2GLB8"/>
<evidence type="ECO:0000256" key="1">
    <source>
        <dbReference type="SAM" id="SignalP"/>
    </source>
</evidence>
<dbReference type="Pfam" id="PF12190">
    <property type="entry name" value="amfpi-1"/>
    <property type="match status" value="1"/>
</dbReference>
<evidence type="ECO:0008006" key="4">
    <source>
        <dbReference type="Google" id="ProtNLM"/>
    </source>
</evidence>
<reference evidence="2 3" key="1">
    <citation type="journal article" date="2019" name="Sci. Rep.">
        <title>Orb-weaving spider Araneus ventricosus genome elucidates the spidroin gene catalogue.</title>
        <authorList>
            <person name="Kono N."/>
            <person name="Nakamura H."/>
            <person name="Ohtoshi R."/>
            <person name="Moran D.A.P."/>
            <person name="Shinohara A."/>
            <person name="Yoshida Y."/>
            <person name="Fujiwara M."/>
            <person name="Mori M."/>
            <person name="Tomita M."/>
            <person name="Arakawa K."/>
        </authorList>
    </citation>
    <scope>NUCLEOTIDE SEQUENCE [LARGE SCALE GENOMIC DNA]</scope>
</reference>
<evidence type="ECO:0000313" key="3">
    <source>
        <dbReference type="Proteomes" id="UP000499080"/>
    </source>
</evidence>
<name>A0A4Y2GLB8_ARAVE</name>
<protein>
    <recommendedName>
        <fullName evidence="4">IGFBP N-terminal domain-containing protein</fullName>
    </recommendedName>
</protein>
<dbReference type="Gene3D" id="2.10.80.20">
    <property type="match status" value="1"/>
</dbReference>
<sequence>MIKYIILLTLVVAVAQCFVCPKNFCDKVECEDLSSCRSENGYKVRERGGWCRCCDICVKVLGENERCSPHVGLGIIYRSECAEGLHCPPEIGLCVKV</sequence>
<proteinExistence type="predicted"/>
<feature type="signal peptide" evidence="1">
    <location>
        <begin position="1"/>
        <end position="17"/>
    </location>
</feature>
<dbReference type="InterPro" id="IPR021066">
    <property type="entry name" value="FPI1"/>
</dbReference>
<dbReference type="EMBL" id="BGPR01001425">
    <property type="protein sequence ID" value="GBM53559.1"/>
    <property type="molecule type" value="Genomic_DNA"/>
</dbReference>
<comment type="caution">
    <text evidence="2">The sequence shown here is derived from an EMBL/GenBank/DDBJ whole genome shotgun (WGS) entry which is preliminary data.</text>
</comment>
<dbReference type="OrthoDB" id="6414243at2759"/>
<feature type="chain" id="PRO_5021319815" description="IGFBP N-terminal domain-containing protein" evidence="1">
    <location>
        <begin position="18"/>
        <end position="97"/>
    </location>
</feature>